<comment type="caution">
    <text evidence="1">The sequence shown here is derived from an EMBL/GenBank/DDBJ whole genome shotgun (WGS) entry which is preliminary data.</text>
</comment>
<keyword evidence="2" id="KW-1185">Reference proteome</keyword>
<dbReference type="EMBL" id="JAGGLL010000041">
    <property type="protein sequence ID" value="MBP2023888.1"/>
    <property type="molecule type" value="Genomic_DNA"/>
</dbReference>
<dbReference type="Proteomes" id="UP001519308">
    <property type="component" value="Unassembled WGS sequence"/>
</dbReference>
<dbReference type="RefSeq" id="WP_021282767.1">
    <property type="nucleotide sequence ID" value="NZ_JAGGLL010000041.1"/>
</dbReference>
<evidence type="ECO:0000313" key="1">
    <source>
        <dbReference type="EMBL" id="MBP2023888.1"/>
    </source>
</evidence>
<gene>
    <name evidence="1" type="ORF">J2Z44_003730</name>
</gene>
<dbReference type="Pfam" id="PF10704">
    <property type="entry name" value="DUF2508"/>
    <property type="match status" value="1"/>
</dbReference>
<protein>
    <submittedName>
        <fullName evidence="1">Arginine repressor</fullName>
    </submittedName>
</protein>
<accession>A0ABS4K7Y8</accession>
<sequence length="93" mass="10778">MDRKKIIEIILSQGKYSEEQKEIIKQLEESMLEWEAAKSCFQQVSDAKLIDFAIYREDQAKAKYVYFLSQAKAKGVTLDASYMIEELSSGSKW</sequence>
<name>A0ABS4K7Y8_9CLOT</name>
<evidence type="ECO:0000313" key="2">
    <source>
        <dbReference type="Proteomes" id="UP001519308"/>
    </source>
</evidence>
<dbReference type="InterPro" id="IPR019644">
    <property type="entry name" value="DUF2508"/>
</dbReference>
<organism evidence="1 2">
    <name type="scientific">Clostridium punense</name>
    <dbReference type="NCBI Taxonomy" id="1054297"/>
    <lineage>
        <taxon>Bacteria</taxon>
        <taxon>Bacillati</taxon>
        <taxon>Bacillota</taxon>
        <taxon>Clostridia</taxon>
        <taxon>Eubacteriales</taxon>
        <taxon>Clostridiaceae</taxon>
        <taxon>Clostridium</taxon>
    </lineage>
</organism>
<proteinExistence type="predicted"/>
<reference evidence="1 2" key="1">
    <citation type="submission" date="2021-03" db="EMBL/GenBank/DDBJ databases">
        <title>Genomic Encyclopedia of Type Strains, Phase IV (KMG-IV): sequencing the most valuable type-strain genomes for metagenomic binning, comparative biology and taxonomic classification.</title>
        <authorList>
            <person name="Goeker M."/>
        </authorList>
    </citation>
    <scope>NUCLEOTIDE SEQUENCE [LARGE SCALE GENOMIC DNA]</scope>
    <source>
        <strain evidence="1 2">DSM 28650</strain>
    </source>
</reference>